<name>A0A7J0F272_9ERIC</name>
<dbReference type="PANTHER" id="PTHR10809:SF45">
    <property type="entry name" value="VESICLE-ASSOCIATED PROTEIN 2-2"/>
    <property type="match status" value="1"/>
</dbReference>
<keyword evidence="2" id="KW-1185">Reference proteome</keyword>
<dbReference type="OrthoDB" id="264603at2759"/>
<organism evidence="1 2">
    <name type="scientific">Actinidia rufa</name>
    <dbReference type="NCBI Taxonomy" id="165716"/>
    <lineage>
        <taxon>Eukaryota</taxon>
        <taxon>Viridiplantae</taxon>
        <taxon>Streptophyta</taxon>
        <taxon>Embryophyta</taxon>
        <taxon>Tracheophyta</taxon>
        <taxon>Spermatophyta</taxon>
        <taxon>Magnoliopsida</taxon>
        <taxon>eudicotyledons</taxon>
        <taxon>Gunneridae</taxon>
        <taxon>Pentapetalae</taxon>
        <taxon>asterids</taxon>
        <taxon>Ericales</taxon>
        <taxon>Actinidiaceae</taxon>
        <taxon>Actinidia</taxon>
    </lineage>
</organism>
<proteinExistence type="predicted"/>
<protein>
    <submittedName>
        <fullName evidence="1">Uncharacterized protein</fullName>
    </submittedName>
</protein>
<dbReference type="GO" id="GO:0061817">
    <property type="term" value="P:endoplasmic reticulum-plasma membrane tethering"/>
    <property type="evidence" value="ECO:0007669"/>
    <property type="project" value="TreeGrafter"/>
</dbReference>
<dbReference type="GO" id="GO:0005886">
    <property type="term" value="C:plasma membrane"/>
    <property type="evidence" value="ECO:0007669"/>
    <property type="project" value="TreeGrafter"/>
</dbReference>
<sequence length="238" mass="27044">MQAQKLAPPDMICKDKFLVQCTVVRARTTDEDINSSMVSYSVIYKVFGPDYLYWFLMVGFGSLPKIMADTLKRTSLRVILISPPNSPILSPINGTLKQVPPYEASILKDQDTNDEESKMEKSEVVKPAKNVEYKTTKEVGVPAKTVEYTTTKDVEEPAKTVENDTTKEVKEPVKTVEYTTMKDEKEPAKIVEYETMKDVEDPAKDLEYETTKEVEEPAKTVKYTTMKDVEGANKRYRV</sequence>
<accession>A0A7J0F272</accession>
<dbReference type="PANTHER" id="PTHR10809">
    <property type="entry name" value="VESICLE-ASSOCIATED MEMBRANE PROTEIN-ASSOCIATED PROTEIN"/>
    <property type="match status" value="1"/>
</dbReference>
<dbReference type="AlphaFoldDB" id="A0A7J0F272"/>
<evidence type="ECO:0000313" key="1">
    <source>
        <dbReference type="EMBL" id="GFY91997.1"/>
    </source>
</evidence>
<reference evidence="1 2" key="1">
    <citation type="submission" date="2019-07" db="EMBL/GenBank/DDBJ databases">
        <title>De Novo Assembly of kiwifruit Actinidia rufa.</title>
        <authorList>
            <person name="Sugita-Konishi S."/>
            <person name="Sato K."/>
            <person name="Mori E."/>
            <person name="Abe Y."/>
            <person name="Kisaki G."/>
            <person name="Hamano K."/>
            <person name="Suezawa K."/>
            <person name="Otani M."/>
            <person name="Fukuda T."/>
            <person name="Manabe T."/>
            <person name="Gomi K."/>
            <person name="Tabuchi M."/>
            <person name="Akimitsu K."/>
            <person name="Kataoka I."/>
        </authorList>
    </citation>
    <scope>NUCLEOTIDE SEQUENCE [LARGE SCALE GENOMIC DNA]</scope>
    <source>
        <strain evidence="2">cv. Fuchu</strain>
    </source>
</reference>
<dbReference type="GO" id="GO:0090158">
    <property type="term" value="P:endoplasmic reticulum membrane organization"/>
    <property type="evidence" value="ECO:0007669"/>
    <property type="project" value="TreeGrafter"/>
</dbReference>
<dbReference type="InterPro" id="IPR016763">
    <property type="entry name" value="VAP"/>
</dbReference>
<dbReference type="EMBL" id="BJWL01000008">
    <property type="protein sequence ID" value="GFY91997.1"/>
    <property type="molecule type" value="Genomic_DNA"/>
</dbReference>
<evidence type="ECO:0000313" key="2">
    <source>
        <dbReference type="Proteomes" id="UP000585474"/>
    </source>
</evidence>
<dbReference type="Proteomes" id="UP000585474">
    <property type="component" value="Unassembled WGS sequence"/>
</dbReference>
<comment type="caution">
    <text evidence="1">The sequence shown here is derived from an EMBL/GenBank/DDBJ whole genome shotgun (WGS) entry which is preliminary data.</text>
</comment>
<gene>
    <name evidence="1" type="ORF">Acr_08g0003930</name>
</gene>
<dbReference type="GO" id="GO:0005789">
    <property type="term" value="C:endoplasmic reticulum membrane"/>
    <property type="evidence" value="ECO:0007669"/>
    <property type="project" value="InterPro"/>
</dbReference>